<name>A0AAD9N0V4_9ANNE</name>
<accession>A0AAD9N0V4</accession>
<keyword evidence="3" id="KW-1185">Reference proteome</keyword>
<feature type="region of interest" description="Disordered" evidence="1">
    <location>
        <begin position="316"/>
        <end position="338"/>
    </location>
</feature>
<protein>
    <submittedName>
        <fullName evidence="2">Uncharacterized protein</fullName>
    </submittedName>
</protein>
<feature type="compositionally biased region" description="Polar residues" evidence="1">
    <location>
        <begin position="250"/>
        <end position="259"/>
    </location>
</feature>
<organism evidence="2 3">
    <name type="scientific">Paralvinella palmiformis</name>
    <dbReference type="NCBI Taxonomy" id="53620"/>
    <lineage>
        <taxon>Eukaryota</taxon>
        <taxon>Metazoa</taxon>
        <taxon>Spiralia</taxon>
        <taxon>Lophotrochozoa</taxon>
        <taxon>Annelida</taxon>
        <taxon>Polychaeta</taxon>
        <taxon>Sedentaria</taxon>
        <taxon>Canalipalpata</taxon>
        <taxon>Terebellida</taxon>
        <taxon>Terebelliformia</taxon>
        <taxon>Alvinellidae</taxon>
        <taxon>Paralvinella</taxon>
    </lineage>
</organism>
<comment type="caution">
    <text evidence="2">The sequence shown here is derived from an EMBL/GenBank/DDBJ whole genome shotgun (WGS) entry which is preliminary data.</text>
</comment>
<dbReference type="EMBL" id="JAODUP010000383">
    <property type="protein sequence ID" value="KAK2150911.1"/>
    <property type="molecule type" value="Genomic_DNA"/>
</dbReference>
<dbReference type="AlphaFoldDB" id="A0AAD9N0V4"/>
<proteinExistence type="predicted"/>
<sequence length="338" mass="37423">MSLRGSTVKHYGLPATPPTGRPGSRSWRSIYQNPAYLRSTRALTVYDILPSPLADKDYQIWTQEWLPRLVEPSDKALVPSLRNPVGFAIAPSRTPASRTSDIGPLVLHFSGNPAECSAGNDSAPTRKKKPLRRVYTKSVFRRDPKPERCDLFHESRPLSTRKRLAERTVSISSASSLPRGYRLPEGGVERERGTDVLAEVRRDNYALSERRKYVILTQALGSPRLSPTGSERGVNDGGHLAASSPRGVQDRSNGASSSIGRKGTLFHGHAWKMNDLHQGHDEEAEPLLVTNSAVKSRSFDTVKVKDALTSNETLTKLNSEEDKENKNVVLKPKRKAEI</sequence>
<gene>
    <name evidence="2" type="ORF">LSH36_383g02037</name>
</gene>
<reference evidence="2" key="1">
    <citation type="journal article" date="2023" name="Mol. Biol. Evol.">
        <title>Third-Generation Sequencing Reveals the Adaptive Role of the Epigenome in Three Deep-Sea Polychaetes.</title>
        <authorList>
            <person name="Perez M."/>
            <person name="Aroh O."/>
            <person name="Sun Y."/>
            <person name="Lan Y."/>
            <person name="Juniper S.K."/>
            <person name="Young C.R."/>
            <person name="Angers B."/>
            <person name="Qian P.Y."/>
        </authorList>
    </citation>
    <scope>NUCLEOTIDE SEQUENCE</scope>
    <source>
        <strain evidence="2">P08H-3</strain>
    </source>
</reference>
<feature type="region of interest" description="Disordered" evidence="1">
    <location>
        <begin position="222"/>
        <end position="261"/>
    </location>
</feature>
<evidence type="ECO:0000313" key="2">
    <source>
        <dbReference type="EMBL" id="KAK2150911.1"/>
    </source>
</evidence>
<feature type="region of interest" description="Disordered" evidence="1">
    <location>
        <begin position="1"/>
        <end position="27"/>
    </location>
</feature>
<evidence type="ECO:0000313" key="3">
    <source>
        <dbReference type="Proteomes" id="UP001208570"/>
    </source>
</evidence>
<dbReference type="Proteomes" id="UP001208570">
    <property type="component" value="Unassembled WGS sequence"/>
</dbReference>
<evidence type="ECO:0000256" key="1">
    <source>
        <dbReference type="SAM" id="MobiDB-lite"/>
    </source>
</evidence>